<evidence type="ECO:0000313" key="4">
    <source>
        <dbReference type="Proteomes" id="UP001165092"/>
    </source>
</evidence>
<dbReference type="PANTHER" id="PTHR36151">
    <property type="entry name" value="BLR2777 PROTEIN"/>
    <property type="match status" value="1"/>
</dbReference>
<feature type="domain" description="ER-bound oxygenase mpaB/mpaB'/Rubber oxygenase catalytic" evidence="2">
    <location>
        <begin position="13"/>
        <end position="232"/>
    </location>
</feature>
<dbReference type="Pfam" id="PF09995">
    <property type="entry name" value="MPAB_Lcp_cat"/>
    <property type="match status" value="1"/>
</dbReference>
<keyword evidence="4" id="KW-1185">Reference proteome</keyword>
<accession>A0A9W6P3E8</accession>
<name>A0A9W6P3E8_9ACTN</name>
<dbReference type="Proteomes" id="UP001165092">
    <property type="component" value="Unassembled WGS sequence"/>
</dbReference>
<dbReference type="RefSeq" id="WP_285757244.1">
    <property type="nucleotide sequence ID" value="NZ_BSQG01000001.1"/>
</dbReference>
<evidence type="ECO:0000313" key="3">
    <source>
        <dbReference type="EMBL" id="GLU46389.1"/>
    </source>
</evidence>
<feature type="compositionally biased region" description="Basic and acidic residues" evidence="1">
    <location>
        <begin position="296"/>
        <end position="306"/>
    </location>
</feature>
<sequence length="306" mass="34377">MDDPTFSDDHQLRRVLREATILVGAGYAIVLQVAHPGVGQGVYDHSDFASRPLDRLRGTLTFIYGVVFGTREEADQIGRIVRAMHNKVTGPGYHALDPELQLWVAATLYASALRTHELCVGALTEAQKDEMYAQGAVFATSLGCPAERWPADRVAFAAYWTRTMQDMHTTDATQAVLQELFLPDNALLRPAARAQRFIATGLLAPELREELSLAWSARHQRRFDRLFALVRAVYPRLPVILRTAPKNLYMRSMRRRAARNRLYHRPKGHVRTLRGLAAAQRAAELQRPQSGVSRFPEVRPESESVG</sequence>
<reference evidence="3" key="1">
    <citation type="submission" date="2023-02" db="EMBL/GenBank/DDBJ databases">
        <title>Nocardiopsis ansamitocini NBRC 112285.</title>
        <authorList>
            <person name="Ichikawa N."/>
            <person name="Sato H."/>
            <person name="Tonouchi N."/>
        </authorList>
    </citation>
    <scope>NUCLEOTIDE SEQUENCE</scope>
    <source>
        <strain evidence="3">NBRC 112285</strain>
    </source>
</reference>
<dbReference type="InterPro" id="IPR018713">
    <property type="entry name" value="MPAB/Lcp_cat_dom"/>
</dbReference>
<dbReference type="AlphaFoldDB" id="A0A9W6P3E8"/>
<dbReference type="PANTHER" id="PTHR36151:SF3">
    <property type="entry name" value="ER-BOUND OXYGENASE MPAB_MPAB'_RUBBER OXYGENASE CATALYTIC DOMAIN-CONTAINING PROTEIN"/>
    <property type="match status" value="1"/>
</dbReference>
<dbReference type="EMBL" id="BSQG01000001">
    <property type="protein sequence ID" value="GLU46389.1"/>
    <property type="molecule type" value="Genomic_DNA"/>
</dbReference>
<protein>
    <recommendedName>
        <fullName evidence="2">ER-bound oxygenase mpaB/mpaB'/Rubber oxygenase catalytic domain-containing protein</fullName>
    </recommendedName>
</protein>
<evidence type="ECO:0000256" key="1">
    <source>
        <dbReference type="SAM" id="MobiDB-lite"/>
    </source>
</evidence>
<dbReference type="GO" id="GO:0016491">
    <property type="term" value="F:oxidoreductase activity"/>
    <property type="evidence" value="ECO:0007669"/>
    <property type="project" value="InterPro"/>
</dbReference>
<proteinExistence type="predicted"/>
<evidence type="ECO:0000259" key="2">
    <source>
        <dbReference type="Pfam" id="PF09995"/>
    </source>
</evidence>
<comment type="caution">
    <text evidence="3">The sequence shown here is derived from an EMBL/GenBank/DDBJ whole genome shotgun (WGS) entry which is preliminary data.</text>
</comment>
<organism evidence="3 4">
    <name type="scientific">Nocardiopsis ansamitocini</name>
    <dbReference type="NCBI Taxonomy" id="1670832"/>
    <lineage>
        <taxon>Bacteria</taxon>
        <taxon>Bacillati</taxon>
        <taxon>Actinomycetota</taxon>
        <taxon>Actinomycetes</taxon>
        <taxon>Streptosporangiales</taxon>
        <taxon>Nocardiopsidaceae</taxon>
        <taxon>Nocardiopsis</taxon>
    </lineage>
</organism>
<gene>
    <name evidence="3" type="ORF">Nans01_07400</name>
</gene>
<feature type="region of interest" description="Disordered" evidence="1">
    <location>
        <begin position="285"/>
        <end position="306"/>
    </location>
</feature>